<dbReference type="PANTHER" id="PTHR14275:SF0">
    <property type="entry name" value="LIPID DROPLET ASSEMBLY FACTOR 1"/>
    <property type="match status" value="1"/>
</dbReference>
<evidence type="ECO:0000256" key="6">
    <source>
        <dbReference type="ARBA" id="ARBA00022824"/>
    </source>
</evidence>
<evidence type="ECO:0000256" key="3">
    <source>
        <dbReference type="ARBA" id="ARBA00007618"/>
    </source>
</evidence>
<dbReference type="InterPro" id="IPR029709">
    <property type="entry name" value="LDAF1"/>
</dbReference>
<evidence type="ECO:0000313" key="11">
    <source>
        <dbReference type="Proteomes" id="UP001221898"/>
    </source>
</evidence>
<comment type="subcellular location">
    <subcellularLocation>
        <location evidence="1">Endoplasmic reticulum membrane</location>
        <topology evidence="1">Multi-pass membrane protein</topology>
    </subcellularLocation>
    <subcellularLocation>
        <location evidence="2">Lipid droplet</location>
    </subcellularLocation>
</comment>
<evidence type="ECO:0000256" key="7">
    <source>
        <dbReference type="ARBA" id="ARBA00022989"/>
    </source>
</evidence>
<proteinExistence type="inferred from homology"/>
<dbReference type="EMBL" id="JAINUG010000281">
    <property type="protein sequence ID" value="KAJ8383970.1"/>
    <property type="molecule type" value="Genomic_DNA"/>
</dbReference>
<comment type="caution">
    <text evidence="10">The sequence shown here is derived from an EMBL/GenBank/DDBJ whole genome shotgun (WGS) entry which is preliminary data.</text>
</comment>
<dbReference type="Proteomes" id="UP001221898">
    <property type="component" value="Unassembled WGS sequence"/>
</dbReference>
<keyword evidence="6" id="KW-0256">Endoplasmic reticulum</keyword>
<keyword evidence="5 9" id="KW-0812">Transmembrane</keyword>
<keyword evidence="8 9" id="KW-0472">Membrane</keyword>
<dbReference type="Pfam" id="PF16015">
    <property type="entry name" value="Promethin"/>
    <property type="match status" value="1"/>
</dbReference>
<accession>A0AAD7W5C4</accession>
<feature type="transmembrane region" description="Helical" evidence="9">
    <location>
        <begin position="98"/>
        <end position="131"/>
    </location>
</feature>
<reference evidence="10" key="1">
    <citation type="journal article" date="2023" name="Science">
        <title>Genome structures resolve the early diversification of teleost fishes.</title>
        <authorList>
            <person name="Parey E."/>
            <person name="Louis A."/>
            <person name="Montfort J."/>
            <person name="Bouchez O."/>
            <person name="Roques C."/>
            <person name="Iampietro C."/>
            <person name="Lluch J."/>
            <person name="Castinel A."/>
            <person name="Donnadieu C."/>
            <person name="Desvignes T."/>
            <person name="Floi Bucao C."/>
            <person name="Jouanno E."/>
            <person name="Wen M."/>
            <person name="Mejri S."/>
            <person name="Dirks R."/>
            <person name="Jansen H."/>
            <person name="Henkel C."/>
            <person name="Chen W.J."/>
            <person name="Zahm M."/>
            <person name="Cabau C."/>
            <person name="Klopp C."/>
            <person name="Thompson A.W."/>
            <person name="Robinson-Rechavi M."/>
            <person name="Braasch I."/>
            <person name="Lecointre G."/>
            <person name="Bobe J."/>
            <person name="Postlethwait J.H."/>
            <person name="Berthelot C."/>
            <person name="Roest Crollius H."/>
            <person name="Guiguen Y."/>
        </authorList>
    </citation>
    <scope>NUCLEOTIDE SEQUENCE</scope>
    <source>
        <strain evidence="10">NC1722</strain>
    </source>
</reference>
<protein>
    <submittedName>
        <fullName evidence="10">Uncharacterized protein</fullName>
    </submittedName>
</protein>
<gene>
    <name evidence="10" type="ORF">AAFF_G00212140</name>
</gene>
<evidence type="ECO:0000256" key="4">
    <source>
        <dbReference type="ARBA" id="ARBA00022677"/>
    </source>
</evidence>
<evidence type="ECO:0000256" key="8">
    <source>
        <dbReference type="ARBA" id="ARBA00023136"/>
    </source>
</evidence>
<dbReference type="GO" id="GO:0005811">
    <property type="term" value="C:lipid droplet"/>
    <property type="evidence" value="ECO:0007669"/>
    <property type="project" value="UniProtKB-SubCell"/>
</dbReference>
<keyword evidence="4" id="KW-0551">Lipid droplet</keyword>
<evidence type="ECO:0000313" key="10">
    <source>
        <dbReference type="EMBL" id="KAJ8383970.1"/>
    </source>
</evidence>
<keyword evidence="7 9" id="KW-1133">Transmembrane helix</keyword>
<evidence type="ECO:0000256" key="9">
    <source>
        <dbReference type="SAM" id="Phobius"/>
    </source>
</evidence>
<keyword evidence="11" id="KW-1185">Reference proteome</keyword>
<name>A0AAD7W5C4_9TELE</name>
<evidence type="ECO:0000256" key="1">
    <source>
        <dbReference type="ARBA" id="ARBA00004477"/>
    </source>
</evidence>
<evidence type="ECO:0000256" key="2">
    <source>
        <dbReference type="ARBA" id="ARBA00004502"/>
    </source>
</evidence>
<organism evidence="10 11">
    <name type="scientific">Aldrovandia affinis</name>
    <dbReference type="NCBI Taxonomy" id="143900"/>
    <lineage>
        <taxon>Eukaryota</taxon>
        <taxon>Metazoa</taxon>
        <taxon>Chordata</taxon>
        <taxon>Craniata</taxon>
        <taxon>Vertebrata</taxon>
        <taxon>Euteleostomi</taxon>
        <taxon>Actinopterygii</taxon>
        <taxon>Neopterygii</taxon>
        <taxon>Teleostei</taxon>
        <taxon>Notacanthiformes</taxon>
        <taxon>Halosauridae</taxon>
        <taxon>Aldrovandia</taxon>
    </lineage>
</organism>
<comment type="similarity">
    <text evidence="3">Belongs to the LDAF1 family.</text>
</comment>
<sequence>MKRLEHICGQFASEPQITAAVCAPWRLEMRNGDSVNAALEFNSSVNPIMQCSNAVSLSRVLLALQSRFHAVTDSLDSDPKIAELMDTSLGKYLNGHPFLTLSLLVFGAMATVPVGLFLVFAMATFITAAVAFMLLEVFLLSLGGAALLCALCAVAPVTVVVSTVLAATYVTASNALELSTAAHGESEYCSPWLSEEKRGRTKNLGSKNQRGQ</sequence>
<dbReference type="PANTHER" id="PTHR14275">
    <property type="entry name" value="PROMETHIN"/>
    <property type="match status" value="1"/>
</dbReference>
<dbReference type="AlphaFoldDB" id="A0AAD7W5C4"/>
<evidence type="ECO:0000256" key="5">
    <source>
        <dbReference type="ARBA" id="ARBA00022692"/>
    </source>
</evidence>
<feature type="transmembrane region" description="Helical" evidence="9">
    <location>
        <begin position="137"/>
        <end position="170"/>
    </location>
</feature>
<dbReference type="GO" id="GO:0005789">
    <property type="term" value="C:endoplasmic reticulum membrane"/>
    <property type="evidence" value="ECO:0007669"/>
    <property type="project" value="UniProtKB-SubCell"/>
</dbReference>